<keyword evidence="3" id="KW-0203">Cytokinin biosynthesis</keyword>
<evidence type="ECO:0000256" key="3">
    <source>
        <dbReference type="RuleBase" id="RU363015"/>
    </source>
</evidence>
<evidence type="ECO:0000256" key="2">
    <source>
        <dbReference type="ARBA" id="ARBA00006763"/>
    </source>
</evidence>
<dbReference type="GO" id="GO:0009691">
    <property type="term" value="P:cytokinin biosynthetic process"/>
    <property type="evidence" value="ECO:0007669"/>
    <property type="project" value="UniProtKB-UniRule"/>
</dbReference>
<dbReference type="EC" id="3.2.2.n1" evidence="3"/>
<gene>
    <name evidence="4" type="ORF">SAMN02745775_112135</name>
</gene>
<dbReference type="Proteomes" id="UP000199473">
    <property type="component" value="Unassembled WGS sequence"/>
</dbReference>
<dbReference type="GO" id="GO:0005829">
    <property type="term" value="C:cytosol"/>
    <property type="evidence" value="ECO:0007669"/>
    <property type="project" value="TreeGrafter"/>
</dbReference>
<dbReference type="OrthoDB" id="9801098at2"/>
<dbReference type="PANTHER" id="PTHR31223">
    <property type="entry name" value="LOG FAMILY PROTEIN YJL055W"/>
    <property type="match status" value="1"/>
</dbReference>
<dbReference type="RefSeq" id="WP_092962382.1">
    <property type="nucleotide sequence ID" value="NZ_FOSQ01000012.1"/>
</dbReference>
<comment type="catalytic activity">
    <reaction evidence="1">
        <text>AMP + H2O = D-ribose 5-phosphate + adenine</text>
        <dbReference type="Rhea" id="RHEA:20129"/>
        <dbReference type="ChEBI" id="CHEBI:15377"/>
        <dbReference type="ChEBI" id="CHEBI:16708"/>
        <dbReference type="ChEBI" id="CHEBI:78346"/>
        <dbReference type="ChEBI" id="CHEBI:456215"/>
        <dbReference type="EC" id="3.2.2.4"/>
    </reaction>
</comment>
<dbReference type="SUPFAM" id="SSF102405">
    <property type="entry name" value="MCP/YpsA-like"/>
    <property type="match status" value="1"/>
</dbReference>
<organism evidence="4 5">
    <name type="scientific">Falsiroseomonas stagni DSM 19981</name>
    <dbReference type="NCBI Taxonomy" id="1123062"/>
    <lineage>
        <taxon>Bacteria</taxon>
        <taxon>Pseudomonadati</taxon>
        <taxon>Pseudomonadota</taxon>
        <taxon>Alphaproteobacteria</taxon>
        <taxon>Acetobacterales</taxon>
        <taxon>Roseomonadaceae</taxon>
        <taxon>Falsiroseomonas</taxon>
    </lineage>
</organism>
<evidence type="ECO:0000256" key="1">
    <source>
        <dbReference type="ARBA" id="ARBA00000274"/>
    </source>
</evidence>
<dbReference type="InterPro" id="IPR005269">
    <property type="entry name" value="LOG"/>
</dbReference>
<protein>
    <recommendedName>
        <fullName evidence="3">Cytokinin riboside 5'-monophosphate phosphoribohydrolase</fullName>
        <ecNumber evidence="3">3.2.2.n1</ecNumber>
    </recommendedName>
</protein>
<dbReference type="GO" id="GO:0008714">
    <property type="term" value="F:AMP nucleosidase activity"/>
    <property type="evidence" value="ECO:0007669"/>
    <property type="project" value="UniProtKB-EC"/>
</dbReference>
<dbReference type="InterPro" id="IPR031100">
    <property type="entry name" value="LOG_fam"/>
</dbReference>
<sequence length="198" mass="21088">MSGSFKRVCVFCGSMPGARPSYAESARELGRVVAQRGLGLVYGGGAVGLMGIAADAALQAGAEVIGVIPHGLLKREVGHGGGVAMHVVDTMHERKAMMAELSDGFIVLPGGFGTLEEAVEALTWAQLGIQAKGVVFLDIDGFWQPFLRTLDFMQEEGFVRPGQRPLAMQATTVEEALDKLAAFRPPPEVQPWLRPDQA</sequence>
<name>A0A1I4DTT3_9PROT</name>
<keyword evidence="3" id="KW-0378">Hydrolase</keyword>
<dbReference type="Gene3D" id="3.40.50.450">
    <property type="match status" value="1"/>
</dbReference>
<keyword evidence="5" id="KW-1185">Reference proteome</keyword>
<proteinExistence type="inferred from homology"/>
<accession>A0A1I4DTT3</accession>
<dbReference type="EMBL" id="FOSQ01000012">
    <property type="protein sequence ID" value="SFK96984.1"/>
    <property type="molecule type" value="Genomic_DNA"/>
</dbReference>
<dbReference type="AlphaFoldDB" id="A0A1I4DTT3"/>
<dbReference type="NCBIfam" id="TIGR00730">
    <property type="entry name" value="Rossman fold protein, TIGR00730 family"/>
    <property type="match status" value="1"/>
</dbReference>
<dbReference type="STRING" id="1123062.SAMN02745775_112135"/>
<comment type="similarity">
    <text evidence="2 3">Belongs to the LOG family.</text>
</comment>
<reference evidence="4 5" key="1">
    <citation type="submission" date="2016-10" db="EMBL/GenBank/DDBJ databases">
        <authorList>
            <person name="de Groot N.N."/>
        </authorList>
    </citation>
    <scope>NUCLEOTIDE SEQUENCE [LARGE SCALE GENOMIC DNA]</scope>
    <source>
        <strain evidence="4 5">DSM 19981</strain>
    </source>
</reference>
<dbReference type="PANTHER" id="PTHR31223:SF70">
    <property type="entry name" value="LOG FAMILY PROTEIN YJL055W"/>
    <property type="match status" value="1"/>
</dbReference>
<evidence type="ECO:0000313" key="4">
    <source>
        <dbReference type="EMBL" id="SFK96984.1"/>
    </source>
</evidence>
<dbReference type="Pfam" id="PF03641">
    <property type="entry name" value="Lysine_decarbox"/>
    <property type="match status" value="1"/>
</dbReference>
<evidence type="ECO:0000313" key="5">
    <source>
        <dbReference type="Proteomes" id="UP000199473"/>
    </source>
</evidence>